<name>A0ACB9Y8C0_PLABR</name>
<comment type="caution">
    <text evidence="1">The sequence shown here is derived from an EMBL/GenBank/DDBJ whole genome shotgun (WGS) entry which is preliminary data.</text>
</comment>
<gene>
    <name evidence="1" type="ORF">MKS88_003078</name>
</gene>
<keyword evidence="2" id="KW-1185">Reference proteome</keyword>
<sequence length="104" mass="12592">MESCLKLICLYITLNLLYEVLLKKKELKYETHLNLLRPYCFKHYYDGKNRTNLRLKYFDCEHNEKAKNKILLCWSKIKKSDSEEDEENGIIDFDKKNTPLKKKI</sequence>
<evidence type="ECO:0000313" key="1">
    <source>
        <dbReference type="EMBL" id="KAI4837665.1"/>
    </source>
</evidence>
<organism evidence="1 2">
    <name type="scientific">Plasmodium brasilianum</name>
    <dbReference type="NCBI Taxonomy" id="5824"/>
    <lineage>
        <taxon>Eukaryota</taxon>
        <taxon>Sar</taxon>
        <taxon>Alveolata</taxon>
        <taxon>Apicomplexa</taxon>
        <taxon>Aconoidasida</taxon>
        <taxon>Haemosporida</taxon>
        <taxon>Plasmodiidae</taxon>
        <taxon>Plasmodium</taxon>
        <taxon>Plasmodium (Plasmodium)</taxon>
    </lineage>
</organism>
<dbReference type="EMBL" id="CM043778">
    <property type="protein sequence ID" value="KAI4837665.1"/>
    <property type="molecule type" value="Genomic_DNA"/>
</dbReference>
<evidence type="ECO:0000313" key="2">
    <source>
        <dbReference type="Proteomes" id="UP001056978"/>
    </source>
</evidence>
<proteinExistence type="predicted"/>
<reference evidence="1" key="1">
    <citation type="submission" date="2022-06" db="EMBL/GenBank/DDBJ databases">
        <title>The First Complete Genome of the Simian Malaria Parasite Plasmodium brasilianum.</title>
        <authorList>
            <person name="Bajic M."/>
            <person name="Ravishankar S."/>
        </authorList>
    </citation>
    <scope>NUCLEOTIDE SEQUENCE</scope>
    <source>
        <strain evidence="1">Bolivian I</strain>
    </source>
</reference>
<protein>
    <submittedName>
        <fullName evidence="1">Uncharacterized protein</fullName>
    </submittedName>
</protein>
<accession>A0ACB9Y8C0</accession>
<dbReference type="Proteomes" id="UP001056978">
    <property type="component" value="Chromosome 10"/>
</dbReference>